<keyword evidence="1" id="KW-0812">Transmembrane</keyword>
<dbReference type="Pfam" id="PF04298">
    <property type="entry name" value="Zn_peptidase_2"/>
    <property type="match status" value="1"/>
</dbReference>
<dbReference type="AlphaFoldDB" id="A0A1U7NG02"/>
<dbReference type="GeneID" id="82202841"/>
<dbReference type="PANTHER" id="PTHR36434">
    <property type="entry name" value="MEMBRANE PROTEASE YUGP-RELATED"/>
    <property type="match status" value="1"/>
</dbReference>
<evidence type="ECO:0000313" key="2">
    <source>
        <dbReference type="EMBL" id="OLU39577.1"/>
    </source>
</evidence>
<accession>A0A1U7NG02</accession>
<dbReference type="EMBL" id="MPJW01000132">
    <property type="protein sequence ID" value="OLU39577.1"/>
    <property type="molecule type" value="Genomic_DNA"/>
</dbReference>
<evidence type="ECO:0000313" key="3">
    <source>
        <dbReference type="Proteomes" id="UP000186341"/>
    </source>
</evidence>
<dbReference type="OrthoDB" id="9784298at2"/>
<organism evidence="2 3">
    <name type="scientific">Ileibacterium valens</name>
    <dbReference type="NCBI Taxonomy" id="1862668"/>
    <lineage>
        <taxon>Bacteria</taxon>
        <taxon>Bacillati</taxon>
        <taxon>Bacillota</taxon>
        <taxon>Erysipelotrichia</taxon>
        <taxon>Erysipelotrichales</taxon>
        <taxon>Erysipelotrichaceae</taxon>
        <taxon>Ileibacterium</taxon>
    </lineage>
</organism>
<feature type="transmembrane region" description="Helical" evidence="1">
    <location>
        <begin position="129"/>
        <end position="151"/>
    </location>
</feature>
<feature type="transmembrane region" description="Helical" evidence="1">
    <location>
        <begin position="157"/>
        <end position="177"/>
    </location>
</feature>
<keyword evidence="1" id="KW-1133">Transmembrane helix</keyword>
<dbReference type="PANTHER" id="PTHR36434:SF1">
    <property type="entry name" value="MEMBRANE PROTEASE YUGP-RELATED"/>
    <property type="match status" value="1"/>
</dbReference>
<dbReference type="Proteomes" id="UP000186341">
    <property type="component" value="Unassembled WGS sequence"/>
</dbReference>
<gene>
    <name evidence="2" type="ORF">BO222_06455</name>
</gene>
<reference evidence="2 3" key="1">
    <citation type="submission" date="2016-11" db="EMBL/GenBank/DDBJ databases">
        <title>Description of two novel members of the family Erysipelotrichaceae: Ileibacterium lipovorans gen. nov., sp. nov. and Dubosiella newyorkensis, gen. nov., sp. nov.</title>
        <authorList>
            <person name="Cox L.M."/>
            <person name="Sohn J."/>
            <person name="Tyrrell K.L."/>
            <person name="Citron D.M."/>
            <person name="Lawson P.A."/>
            <person name="Patel N.B."/>
            <person name="Iizumi T."/>
            <person name="Perez-Perez G.I."/>
            <person name="Goldstein E.J."/>
            <person name="Blaser M.J."/>
        </authorList>
    </citation>
    <scope>NUCLEOTIDE SEQUENCE [LARGE SCALE GENOMIC DNA]</scope>
    <source>
        <strain evidence="2 3">NYU-BL-A3</strain>
    </source>
</reference>
<proteinExistence type="predicted"/>
<evidence type="ECO:0008006" key="4">
    <source>
        <dbReference type="Google" id="ProtNLM"/>
    </source>
</evidence>
<name>A0A1U7NG02_9FIRM</name>
<dbReference type="InterPro" id="IPR007395">
    <property type="entry name" value="Zn_peptidase_2"/>
</dbReference>
<sequence length="239" mass="25991">MFSPYGYGFGYGGYRFDSGYLWVLIALGLSLLASMWVKSTFNKYSHVRSTMTGAQAARYILDKNGLNHVRIERTPGSLSDHYDPAANVVRLSESTFDSRSAAAVGVAAHEVGHAIQYARHYVPIKLRSALVPVVNLASNAAVPLFLLGLIFDFTGLMWLGIICFGASLIFGLVTLPVEINASHRALSTIQSDPHFSKSDAVGAKHVLTAAASTYLASVFVSLTQLLRYIGMANNSRDRR</sequence>
<keyword evidence="1" id="KW-0472">Membrane</keyword>
<dbReference type="RefSeq" id="WP_075819450.1">
    <property type="nucleotide sequence ID" value="NZ_CAJUTZ010000026.1"/>
</dbReference>
<keyword evidence="3" id="KW-1185">Reference proteome</keyword>
<comment type="caution">
    <text evidence="2">The sequence shown here is derived from an EMBL/GenBank/DDBJ whole genome shotgun (WGS) entry which is preliminary data.</text>
</comment>
<evidence type="ECO:0000256" key="1">
    <source>
        <dbReference type="SAM" id="Phobius"/>
    </source>
</evidence>
<feature type="transmembrane region" description="Helical" evidence="1">
    <location>
        <begin position="20"/>
        <end position="37"/>
    </location>
</feature>
<protein>
    <recommendedName>
        <fullName evidence="4">Peptidase</fullName>
    </recommendedName>
</protein>